<keyword evidence="5" id="KW-0479">Metal-binding</keyword>
<dbReference type="InParanoid" id="A0A7J7E3B2"/>
<dbReference type="FunFam" id="3.80.30.20:FF:000003">
    <property type="entry name" value="CDK5 regulatory subunit-associated protein 1"/>
    <property type="match status" value="1"/>
</dbReference>
<dbReference type="CDD" id="cd01335">
    <property type="entry name" value="Radical_SAM"/>
    <property type="match status" value="1"/>
</dbReference>
<dbReference type="PANTHER" id="PTHR43020">
    <property type="entry name" value="CDK5 REGULATORY SUBUNIT-ASSOCIATED PROTEIN 1"/>
    <property type="match status" value="1"/>
</dbReference>
<dbReference type="SFLD" id="SFLDG01082">
    <property type="entry name" value="B12-binding_domain_containing"/>
    <property type="match status" value="1"/>
</dbReference>
<dbReference type="Gene3D" id="3.80.30.20">
    <property type="entry name" value="tm_1862 like domain"/>
    <property type="match status" value="1"/>
</dbReference>
<reference evidence="11 12" key="1">
    <citation type="journal article" date="2020" name="Nat. Commun.">
        <title>Genome of Tripterygium wilfordii and identification of cytochrome P450 involved in triptolide biosynthesis.</title>
        <authorList>
            <person name="Tu L."/>
            <person name="Su P."/>
            <person name="Zhang Z."/>
            <person name="Gao L."/>
            <person name="Wang J."/>
            <person name="Hu T."/>
            <person name="Zhou J."/>
            <person name="Zhang Y."/>
            <person name="Zhao Y."/>
            <person name="Liu Y."/>
            <person name="Song Y."/>
            <person name="Tong Y."/>
            <person name="Lu Y."/>
            <person name="Yang J."/>
            <person name="Xu C."/>
            <person name="Jia M."/>
            <person name="Peters R.J."/>
            <person name="Huang L."/>
            <person name="Gao W."/>
        </authorList>
    </citation>
    <scope>NUCLEOTIDE SEQUENCE [LARGE SCALE GENOMIC DNA]</scope>
    <source>
        <strain evidence="12">cv. XIE 37</strain>
        <tissue evidence="11">Leaf</tissue>
    </source>
</reference>
<keyword evidence="4" id="KW-0949">S-adenosyl-L-methionine</keyword>
<dbReference type="OrthoDB" id="190098at2759"/>
<dbReference type="FunFam" id="3.40.50.12160:FF:000003">
    <property type="entry name" value="CDK5 regulatory subunit-associated protein 1"/>
    <property type="match status" value="1"/>
</dbReference>
<dbReference type="SFLD" id="SFLDF00413">
    <property type="entry name" value="CDK5RAP1"/>
    <property type="match status" value="1"/>
</dbReference>
<dbReference type="PROSITE" id="PS01278">
    <property type="entry name" value="MTTASE_RADICAL"/>
    <property type="match status" value="1"/>
</dbReference>
<comment type="caution">
    <text evidence="11">The sequence shown here is derived from an EMBL/GenBank/DDBJ whole genome shotgun (WGS) entry which is preliminary data.</text>
</comment>
<sequence>MASSLSSSLSAILYQPHCALRLRIHGRYFRYSTVRLLSSDNYASYCNLATRQRNSRRFSVNLSKNVSQSHLCFSTAATSEGPSLRDFITQAALVTPQTNPDTVPASEVVKRGRIYHETYGCQMNINDMEIVLSVMKNAGYDEVMPNPESAEIIFINTCAIRDNAEQKVWQRLNYFWFLKRHWKSNVATGRSKSLHPPKVVVLGCMAERLKEKILDADKMVDVVCGPDAYRDLPRLLDEVDYGQKGINTLLSLEETYADISPVRISKNSVTAFVSVMRGCNNMCSFCIVPFTRGRERSRPVDSIVKEVAELWKEGVKEVTLLGQNVNSYNDASGTEKEVEPGTNWQYAEGFSSISKVKTMGLRFADLLDRLSTEFPDMRFRFTSPHPKDFPDELLYLMRDRHNICNLIHLPAQSGNSTVLQRMRRGYTREAYLDLVQKIRRIVPDVALTSDFICGFCGETEEEHADTLSLIKTVGYDMAFMFAYSMREKTHAHRNYADDVPEDVKQRRLTELIETFRGSTGQFYDSKVGTVQLVLVEGSNKRAPETELIGKSDRGHRVSFTNMALPLRYEDNTSSRNPIVGDFVEVRILKSTRASLSGEALAITKLSLFYNDMDEEAFVASASSS</sequence>
<keyword evidence="7" id="KW-0411">Iron-sulfur</keyword>
<dbReference type="Pfam" id="PF01938">
    <property type="entry name" value="TRAM"/>
    <property type="match status" value="1"/>
</dbReference>
<keyword evidence="6" id="KW-0408">Iron</keyword>
<dbReference type="InterPro" id="IPR007197">
    <property type="entry name" value="rSAM"/>
</dbReference>
<dbReference type="GO" id="GO:0046872">
    <property type="term" value="F:metal ion binding"/>
    <property type="evidence" value="ECO:0007669"/>
    <property type="project" value="UniProtKB-KW"/>
</dbReference>
<dbReference type="InterPro" id="IPR006463">
    <property type="entry name" value="MiaB_methiolase"/>
</dbReference>
<dbReference type="SUPFAM" id="SSF102114">
    <property type="entry name" value="Radical SAM enzymes"/>
    <property type="match status" value="1"/>
</dbReference>
<evidence type="ECO:0000313" key="11">
    <source>
        <dbReference type="EMBL" id="KAF5753011.1"/>
    </source>
</evidence>
<dbReference type="GO" id="GO:0035597">
    <property type="term" value="F:tRNA-2-methylthio-N(6)-dimethylallyladenosine(37) synthase activity"/>
    <property type="evidence" value="ECO:0007669"/>
    <property type="project" value="TreeGrafter"/>
</dbReference>
<evidence type="ECO:0000256" key="1">
    <source>
        <dbReference type="ARBA" id="ARBA00001966"/>
    </source>
</evidence>
<dbReference type="GO" id="GO:0005829">
    <property type="term" value="C:cytosol"/>
    <property type="evidence" value="ECO:0007669"/>
    <property type="project" value="TreeGrafter"/>
</dbReference>
<dbReference type="PROSITE" id="PS50926">
    <property type="entry name" value="TRAM"/>
    <property type="match status" value="1"/>
</dbReference>
<dbReference type="PANTHER" id="PTHR43020:SF2">
    <property type="entry name" value="MITOCHONDRIAL TRNA METHYLTHIOTRANSFERASE CDK5RAP1"/>
    <property type="match status" value="1"/>
</dbReference>
<dbReference type="EMBL" id="JAAARO010000001">
    <property type="protein sequence ID" value="KAF5753011.1"/>
    <property type="molecule type" value="Genomic_DNA"/>
</dbReference>
<name>A0A7J7E3B2_TRIWF</name>
<dbReference type="InterPro" id="IPR005839">
    <property type="entry name" value="Methylthiotransferase"/>
</dbReference>
<dbReference type="InterPro" id="IPR013848">
    <property type="entry name" value="Methylthiotransferase_N"/>
</dbReference>
<evidence type="ECO:0000259" key="8">
    <source>
        <dbReference type="PROSITE" id="PS50926"/>
    </source>
</evidence>
<evidence type="ECO:0000259" key="10">
    <source>
        <dbReference type="PROSITE" id="PS51918"/>
    </source>
</evidence>
<keyword evidence="3" id="KW-0004">4Fe-4S</keyword>
<comment type="similarity">
    <text evidence="2">Belongs to the methylthiotransferase family. MiaB subfamily.</text>
</comment>
<dbReference type="Pfam" id="PF04055">
    <property type="entry name" value="Radical_SAM"/>
    <property type="match status" value="1"/>
</dbReference>
<dbReference type="InterPro" id="IPR038135">
    <property type="entry name" value="Methylthiotransferase_N_sf"/>
</dbReference>
<dbReference type="InterPro" id="IPR002792">
    <property type="entry name" value="TRAM_dom"/>
</dbReference>
<dbReference type="InterPro" id="IPR020612">
    <property type="entry name" value="Methylthiotransferase_CS"/>
</dbReference>
<dbReference type="PROSITE" id="PS51449">
    <property type="entry name" value="MTTASE_N"/>
    <property type="match status" value="1"/>
</dbReference>
<dbReference type="NCBIfam" id="TIGR01574">
    <property type="entry name" value="miaB-methiolase"/>
    <property type="match status" value="1"/>
</dbReference>
<dbReference type="SFLD" id="SFLDS00029">
    <property type="entry name" value="Radical_SAM"/>
    <property type="match status" value="1"/>
</dbReference>
<dbReference type="Proteomes" id="UP000593562">
    <property type="component" value="Unassembled WGS sequence"/>
</dbReference>
<dbReference type="FunCoup" id="A0A7J7E3B2">
    <property type="interactions" value="4082"/>
</dbReference>
<evidence type="ECO:0000256" key="5">
    <source>
        <dbReference type="ARBA" id="ARBA00022723"/>
    </source>
</evidence>
<evidence type="ECO:0000256" key="2">
    <source>
        <dbReference type="ARBA" id="ARBA00009815"/>
    </source>
</evidence>
<dbReference type="SMART" id="SM00729">
    <property type="entry name" value="Elp3"/>
    <property type="match status" value="1"/>
</dbReference>
<dbReference type="GO" id="GO:0080090">
    <property type="term" value="P:regulation of primary metabolic process"/>
    <property type="evidence" value="ECO:0007669"/>
    <property type="project" value="UniProtKB-ARBA"/>
</dbReference>
<dbReference type="Gene3D" id="3.40.50.12160">
    <property type="entry name" value="Methylthiotransferase, N-terminal domain"/>
    <property type="match status" value="1"/>
</dbReference>
<dbReference type="PROSITE" id="PS51918">
    <property type="entry name" value="RADICAL_SAM"/>
    <property type="match status" value="1"/>
</dbReference>
<feature type="domain" description="MTTase N-terminal" evidence="9">
    <location>
        <begin position="112"/>
        <end position="241"/>
    </location>
</feature>
<gene>
    <name evidence="11" type="ORF">HS088_TW01G00929</name>
</gene>
<dbReference type="AlphaFoldDB" id="A0A7J7E3B2"/>
<dbReference type="InterPro" id="IPR023404">
    <property type="entry name" value="rSAM_horseshoe"/>
</dbReference>
<protein>
    <submittedName>
        <fullName evidence="11">CDK5RAP1-like protein</fullName>
    </submittedName>
</protein>
<accession>A0A7J7E3B2</accession>
<dbReference type="Pfam" id="PF00919">
    <property type="entry name" value="UPF0004"/>
    <property type="match status" value="1"/>
</dbReference>
<organism evidence="11 12">
    <name type="scientific">Tripterygium wilfordii</name>
    <name type="common">Thunder God vine</name>
    <dbReference type="NCBI Taxonomy" id="458696"/>
    <lineage>
        <taxon>Eukaryota</taxon>
        <taxon>Viridiplantae</taxon>
        <taxon>Streptophyta</taxon>
        <taxon>Embryophyta</taxon>
        <taxon>Tracheophyta</taxon>
        <taxon>Spermatophyta</taxon>
        <taxon>Magnoliopsida</taxon>
        <taxon>eudicotyledons</taxon>
        <taxon>Gunneridae</taxon>
        <taxon>Pentapetalae</taxon>
        <taxon>rosids</taxon>
        <taxon>fabids</taxon>
        <taxon>Celastrales</taxon>
        <taxon>Celastraceae</taxon>
        <taxon>Tripterygium</taxon>
    </lineage>
</organism>
<comment type="cofactor">
    <cofactor evidence="1">
        <name>[4Fe-4S] cluster</name>
        <dbReference type="ChEBI" id="CHEBI:49883"/>
    </cofactor>
</comment>
<evidence type="ECO:0000256" key="7">
    <source>
        <dbReference type="ARBA" id="ARBA00023014"/>
    </source>
</evidence>
<dbReference type="InterPro" id="IPR006638">
    <property type="entry name" value="Elp3/MiaA/NifB-like_rSAM"/>
</dbReference>
<dbReference type="InterPro" id="IPR058240">
    <property type="entry name" value="rSAM_sf"/>
</dbReference>
<dbReference type="GO" id="GO:0060255">
    <property type="term" value="P:regulation of macromolecule metabolic process"/>
    <property type="evidence" value="ECO:0007669"/>
    <property type="project" value="UniProtKB-ARBA"/>
</dbReference>
<feature type="domain" description="Radical SAM core" evidence="10">
    <location>
        <begin position="265"/>
        <end position="521"/>
    </location>
</feature>
<dbReference type="SFLD" id="SFLDG01061">
    <property type="entry name" value="methylthiotransferase"/>
    <property type="match status" value="1"/>
</dbReference>
<dbReference type="NCBIfam" id="TIGR00089">
    <property type="entry name" value="MiaB/RimO family radical SAM methylthiotransferase"/>
    <property type="match status" value="1"/>
</dbReference>
<evidence type="ECO:0000256" key="3">
    <source>
        <dbReference type="ARBA" id="ARBA00022485"/>
    </source>
</evidence>
<evidence type="ECO:0000313" key="12">
    <source>
        <dbReference type="Proteomes" id="UP000593562"/>
    </source>
</evidence>
<evidence type="ECO:0000256" key="4">
    <source>
        <dbReference type="ARBA" id="ARBA00022691"/>
    </source>
</evidence>
<evidence type="ECO:0000259" key="9">
    <source>
        <dbReference type="PROSITE" id="PS51449"/>
    </source>
</evidence>
<dbReference type="GO" id="GO:0051539">
    <property type="term" value="F:4 iron, 4 sulfur cluster binding"/>
    <property type="evidence" value="ECO:0007669"/>
    <property type="project" value="UniProtKB-KW"/>
</dbReference>
<dbReference type="GO" id="GO:0005739">
    <property type="term" value="C:mitochondrion"/>
    <property type="evidence" value="ECO:0007669"/>
    <property type="project" value="TreeGrafter"/>
</dbReference>
<evidence type="ECO:0000256" key="6">
    <source>
        <dbReference type="ARBA" id="ARBA00023004"/>
    </source>
</evidence>
<keyword evidence="12" id="KW-1185">Reference proteome</keyword>
<feature type="domain" description="TRAM" evidence="8">
    <location>
        <begin position="524"/>
        <end position="601"/>
    </location>
</feature>
<proteinExistence type="inferred from homology"/>
<dbReference type="SFLD" id="SFLDF00273">
    <property type="entry name" value="(dimethylallyl)adenosine_tRNA"/>
    <property type="match status" value="1"/>
</dbReference>